<evidence type="ECO:0000313" key="2">
    <source>
        <dbReference type="Proteomes" id="UP000634805"/>
    </source>
</evidence>
<accession>A0A811T982</accession>
<proteinExistence type="predicted"/>
<name>A0A811T982_9EURY</name>
<dbReference type="EMBL" id="CAJHIS010000004">
    <property type="protein sequence ID" value="CAD6492173.1"/>
    <property type="molecule type" value="Genomic_DNA"/>
</dbReference>
<organism evidence="1 2">
    <name type="scientific">Candidatus Argoarchaeum ethanivorans</name>
    <dbReference type="NCBI Taxonomy" id="2608793"/>
    <lineage>
        <taxon>Archaea</taxon>
        <taxon>Methanobacteriati</taxon>
        <taxon>Methanobacteriota</taxon>
        <taxon>Stenosarchaea group</taxon>
        <taxon>Methanomicrobia</taxon>
        <taxon>Methanosarcinales</taxon>
        <taxon>Methanosarcinales incertae sedis</taxon>
        <taxon>GOM Arc I cluster</taxon>
        <taxon>Candidatus Argoarchaeum</taxon>
    </lineage>
</organism>
<sequence length="29" mass="3445">MIEITDSPDIKQWGEFIYNHPHGNIFQTI</sequence>
<comment type="caution">
    <text evidence="1">The sequence shown here is derived from an EMBL/GenBank/DDBJ whole genome shotgun (WGS) entry which is preliminary data.</text>
</comment>
<reference evidence="1" key="1">
    <citation type="submission" date="2020-10" db="EMBL/GenBank/DDBJ databases">
        <authorList>
            <person name="Hahn C.J."/>
            <person name="Laso-Perez R."/>
            <person name="Vulcano F."/>
            <person name="Vaziourakis K.-M."/>
            <person name="Stokke R."/>
            <person name="Steen I.H."/>
            <person name="Teske A."/>
            <person name="Boetius A."/>
            <person name="Liebeke M."/>
            <person name="Amann R."/>
            <person name="Knittel K."/>
        </authorList>
    </citation>
    <scope>NUCLEOTIDE SEQUENCE</scope>
    <source>
        <strain evidence="1">Gfbio:e3339647-f889-4370-9287-4fb5cb688e4c:AG392D22_GoMArc1</strain>
    </source>
</reference>
<protein>
    <submittedName>
        <fullName evidence="1">Uncharacterized protein</fullName>
    </submittedName>
</protein>
<evidence type="ECO:0000313" key="1">
    <source>
        <dbReference type="EMBL" id="CAD6492173.1"/>
    </source>
</evidence>
<dbReference type="Proteomes" id="UP000634805">
    <property type="component" value="Unassembled WGS sequence"/>
</dbReference>
<gene>
    <name evidence="1" type="ORF">EMLJLAPB_00227</name>
</gene>
<dbReference type="AlphaFoldDB" id="A0A811T982"/>